<reference evidence="4 5" key="1">
    <citation type="submission" date="2015-03" db="EMBL/GenBank/DDBJ databases">
        <authorList>
            <consortium name="Pathogen Informatics"/>
        </authorList>
    </citation>
    <scope>NUCLEOTIDE SEQUENCE [LARGE SCALE GENOMIC DNA]</scope>
    <source>
        <strain evidence="2 4">3476</strain>
        <strain evidence="1 5">A1104</strain>
        <strain evidence="3 6">D4891</strain>
    </source>
</reference>
<protein>
    <submittedName>
        <fullName evidence="2">Uncharacterized protein</fullName>
    </submittedName>
</protein>
<gene>
    <name evidence="1" type="ORF">ERS008198_01083</name>
    <name evidence="2" type="ORF">ERS008202_01703</name>
    <name evidence="3" type="ORF">ERS008207_02630</name>
</gene>
<evidence type="ECO:0000313" key="6">
    <source>
        <dbReference type="Proteomes" id="UP000042394"/>
    </source>
</evidence>
<dbReference type="EMBL" id="CQPD01000025">
    <property type="protein sequence ID" value="CNU40964.1"/>
    <property type="molecule type" value="Genomic_DNA"/>
</dbReference>
<evidence type="ECO:0000313" key="2">
    <source>
        <dbReference type="EMBL" id="CNU03265.1"/>
    </source>
</evidence>
<dbReference type="EMBL" id="CQPA01000005">
    <property type="protein sequence ID" value="CNT80428.1"/>
    <property type="molecule type" value="Genomic_DNA"/>
</dbReference>
<dbReference type="AlphaFoldDB" id="A0A655C9T4"/>
<dbReference type="EMBL" id="CQPC01000017">
    <property type="protein sequence ID" value="CNU03265.1"/>
    <property type="molecule type" value="Genomic_DNA"/>
</dbReference>
<organism evidence="2 4">
    <name type="scientific">Salmonella enterica subsp. enterica serovar Bovismorbificans</name>
    <dbReference type="NCBI Taxonomy" id="58097"/>
    <lineage>
        <taxon>Bacteria</taxon>
        <taxon>Pseudomonadati</taxon>
        <taxon>Pseudomonadota</taxon>
        <taxon>Gammaproteobacteria</taxon>
        <taxon>Enterobacterales</taxon>
        <taxon>Enterobacteriaceae</taxon>
        <taxon>Salmonella</taxon>
    </lineage>
</organism>
<evidence type="ECO:0000313" key="3">
    <source>
        <dbReference type="EMBL" id="CNU40964.1"/>
    </source>
</evidence>
<accession>A0A655C9T4</accession>
<sequence>MFFKYLCGDLPVNLSAGELLQKLCALFRFGVKKGGELPL</sequence>
<name>A0A655C9T4_SALET</name>
<evidence type="ECO:0000313" key="1">
    <source>
        <dbReference type="EMBL" id="CNT80428.1"/>
    </source>
</evidence>
<dbReference type="Proteomes" id="UP000042394">
    <property type="component" value="Unassembled WGS sequence"/>
</dbReference>
<proteinExistence type="predicted"/>
<evidence type="ECO:0000313" key="5">
    <source>
        <dbReference type="Proteomes" id="UP000041314"/>
    </source>
</evidence>
<dbReference type="Proteomes" id="UP000039541">
    <property type="component" value="Unassembled WGS sequence"/>
</dbReference>
<evidence type="ECO:0000313" key="4">
    <source>
        <dbReference type="Proteomes" id="UP000039541"/>
    </source>
</evidence>
<dbReference type="Proteomes" id="UP000041314">
    <property type="component" value="Unassembled WGS sequence"/>
</dbReference>